<proteinExistence type="predicted"/>
<dbReference type="AlphaFoldDB" id="A0A6C0AYL3"/>
<sequence>MEVQMSNINMLQDTFKEYNYKIITQVVSMCASIHNFNADETMNTIIATMHPDNTNDNRESSILPPKKKRGRPKKVKTEIVSNSYSTGKTDPILQKLLNAMNDKKTEKSSPKTEKSSPKTEIVLDDELTADTPIEEEDDDGEIETEMLHYEGKEYLLSALDDVYENIGDNNLIGKWNRETNTIIFN</sequence>
<feature type="region of interest" description="Disordered" evidence="1">
    <location>
        <begin position="49"/>
        <end position="77"/>
    </location>
</feature>
<organism evidence="2">
    <name type="scientific">viral metagenome</name>
    <dbReference type="NCBI Taxonomy" id="1070528"/>
    <lineage>
        <taxon>unclassified sequences</taxon>
        <taxon>metagenomes</taxon>
        <taxon>organismal metagenomes</taxon>
    </lineage>
</organism>
<accession>A0A6C0AYL3</accession>
<feature type="region of interest" description="Disordered" evidence="1">
    <location>
        <begin position="99"/>
        <end position="121"/>
    </location>
</feature>
<feature type="compositionally biased region" description="Basic residues" evidence="1">
    <location>
        <begin position="65"/>
        <end position="74"/>
    </location>
</feature>
<feature type="compositionally biased region" description="Basic and acidic residues" evidence="1">
    <location>
        <begin position="101"/>
        <end position="117"/>
    </location>
</feature>
<name>A0A6C0AYL3_9ZZZZ</name>
<evidence type="ECO:0000256" key="1">
    <source>
        <dbReference type="SAM" id="MobiDB-lite"/>
    </source>
</evidence>
<protein>
    <submittedName>
        <fullName evidence="2">Uncharacterized protein</fullName>
    </submittedName>
</protein>
<dbReference type="EMBL" id="MN738778">
    <property type="protein sequence ID" value="QHS84295.1"/>
    <property type="molecule type" value="Genomic_DNA"/>
</dbReference>
<reference evidence="2" key="1">
    <citation type="journal article" date="2020" name="Nature">
        <title>Giant virus diversity and host interactions through global metagenomics.</title>
        <authorList>
            <person name="Schulz F."/>
            <person name="Roux S."/>
            <person name="Paez-Espino D."/>
            <person name="Jungbluth S."/>
            <person name="Walsh D.A."/>
            <person name="Denef V.J."/>
            <person name="McMahon K.D."/>
            <person name="Konstantinidis K.T."/>
            <person name="Eloe-Fadrosh E.A."/>
            <person name="Kyrpides N.C."/>
            <person name="Woyke T."/>
        </authorList>
    </citation>
    <scope>NUCLEOTIDE SEQUENCE</scope>
    <source>
        <strain evidence="2">GVMAG-S-ERX555965-48</strain>
    </source>
</reference>
<evidence type="ECO:0000313" key="2">
    <source>
        <dbReference type="EMBL" id="QHS84295.1"/>
    </source>
</evidence>